<feature type="region of interest" description="Disordered" evidence="1">
    <location>
        <begin position="56"/>
        <end position="79"/>
    </location>
</feature>
<reference evidence="3" key="1">
    <citation type="submission" date="2021-01" db="UniProtKB">
        <authorList>
            <consortium name="EnsemblPlants"/>
        </authorList>
    </citation>
    <scope>IDENTIFICATION</scope>
</reference>
<evidence type="ECO:0000256" key="2">
    <source>
        <dbReference type="SAM" id="Phobius"/>
    </source>
</evidence>
<dbReference type="EnsemblPlants" id="Kaladp1205s0004.1.v1.1">
    <property type="protein sequence ID" value="Kaladp1205s0004.1.v1.1"/>
    <property type="gene ID" value="Kaladp1205s0004.v1.1"/>
</dbReference>
<keyword evidence="2" id="KW-0812">Transmembrane</keyword>
<keyword evidence="2" id="KW-0472">Membrane</keyword>
<keyword evidence="4" id="KW-1185">Reference proteome</keyword>
<dbReference type="Proteomes" id="UP000594263">
    <property type="component" value="Unplaced"/>
</dbReference>
<name>A0A7N0VKX9_KALFE</name>
<evidence type="ECO:0000313" key="3">
    <source>
        <dbReference type="EnsemblPlants" id="Kaladp1205s0004.1.v1.1"/>
    </source>
</evidence>
<organism evidence="3 4">
    <name type="scientific">Kalanchoe fedtschenkoi</name>
    <name type="common">Lavender scallops</name>
    <name type="synonym">South American air plant</name>
    <dbReference type="NCBI Taxonomy" id="63787"/>
    <lineage>
        <taxon>Eukaryota</taxon>
        <taxon>Viridiplantae</taxon>
        <taxon>Streptophyta</taxon>
        <taxon>Embryophyta</taxon>
        <taxon>Tracheophyta</taxon>
        <taxon>Spermatophyta</taxon>
        <taxon>Magnoliopsida</taxon>
        <taxon>eudicotyledons</taxon>
        <taxon>Gunneridae</taxon>
        <taxon>Pentapetalae</taxon>
        <taxon>Saxifragales</taxon>
        <taxon>Crassulaceae</taxon>
        <taxon>Kalanchoe</taxon>
    </lineage>
</organism>
<proteinExistence type="predicted"/>
<dbReference type="AlphaFoldDB" id="A0A7N0VKX9"/>
<protein>
    <submittedName>
        <fullName evidence="3">Uncharacterized protein</fullName>
    </submittedName>
</protein>
<accession>A0A7N0VKX9</accession>
<evidence type="ECO:0000313" key="4">
    <source>
        <dbReference type="Proteomes" id="UP000594263"/>
    </source>
</evidence>
<sequence>MQFATSTSDSGVFMISTTFFLVHLSLLVFGLCTRYVLKRSITLYQWLGWSIGSPEQLSPQPLSPESLSPESLSPEPLLV</sequence>
<feature type="transmembrane region" description="Helical" evidence="2">
    <location>
        <begin position="12"/>
        <end position="37"/>
    </location>
</feature>
<dbReference type="Gramene" id="Kaladp1205s0004.1.v1.1">
    <property type="protein sequence ID" value="Kaladp1205s0004.1.v1.1"/>
    <property type="gene ID" value="Kaladp1205s0004.v1.1"/>
</dbReference>
<keyword evidence="2" id="KW-1133">Transmembrane helix</keyword>
<evidence type="ECO:0000256" key="1">
    <source>
        <dbReference type="SAM" id="MobiDB-lite"/>
    </source>
</evidence>